<evidence type="ECO:0000313" key="6">
    <source>
        <dbReference type="EMBL" id="SEL57169.1"/>
    </source>
</evidence>
<sequence>MDKPAQATVANPKKSPAASKKLPRTVIVLGLVSFFNDFASDIVIPLIPILLATVLAAGPVALGFIEGVADAIASLLKLWSGRHSDVMSGRRKGLAVVGYTLSNIARPLLGLAGSWPMILVLRSIDRMGKGLRSAPRDALVADATPPHMHGYAFGYHRAMDNGGAVAGSLAAAAVLAWSGLSLTEVILWSAVPGFVAVLLLGVGVKEDKPIIVHAAVQAPARTALPPLRWSVLSMPMRRYLLVLMLFTFARASETFILLLGHQLGIGVVELLLLWSALNFCKSATSTWGGQLADSLGRGALMLIGWTTFSLSFLLLGTVDDGVQLWTVSIFYGLCAGMSEGAERAIISDYANPRERGTAFGWYYLMVGIAAIPAGLLFGSIWQFQSAQMAFLFAGGLAAIAALLLRMWAWPERRHSRLES</sequence>
<feature type="transmembrane region" description="Helical" evidence="4">
    <location>
        <begin position="361"/>
        <end position="383"/>
    </location>
</feature>
<evidence type="ECO:0000313" key="7">
    <source>
        <dbReference type="Proteomes" id="UP000198620"/>
    </source>
</evidence>
<dbReference type="PROSITE" id="PS50850">
    <property type="entry name" value="MFS"/>
    <property type="match status" value="1"/>
</dbReference>
<proteinExistence type="predicted"/>
<name>A0A1H7RAK2_9PROT</name>
<feature type="transmembrane region" description="Helical" evidence="4">
    <location>
        <begin position="46"/>
        <end position="65"/>
    </location>
</feature>
<dbReference type="InterPro" id="IPR020846">
    <property type="entry name" value="MFS_dom"/>
</dbReference>
<dbReference type="Gene3D" id="1.20.1250.20">
    <property type="entry name" value="MFS general substrate transporter like domains"/>
    <property type="match status" value="2"/>
</dbReference>
<organism evidence="6 7">
    <name type="scientific">Nitrosovibrio tenuis</name>
    <dbReference type="NCBI Taxonomy" id="1233"/>
    <lineage>
        <taxon>Bacteria</taxon>
        <taxon>Pseudomonadati</taxon>
        <taxon>Pseudomonadota</taxon>
        <taxon>Betaproteobacteria</taxon>
        <taxon>Nitrosomonadales</taxon>
        <taxon>Nitrosomonadaceae</taxon>
        <taxon>Nitrosovibrio</taxon>
    </lineage>
</organism>
<feature type="transmembrane region" description="Helical" evidence="4">
    <location>
        <begin position="162"/>
        <end position="180"/>
    </location>
</feature>
<dbReference type="GO" id="GO:0022857">
    <property type="term" value="F:transmembrane transporter activity"/>
    <property type="evidence" value="ECO:0007669"/>
    <property type="project" value="InterPro"/>
</dbReference>
<feature type="transmembrane region" description="Helical" evidence="4">
    <location>
        <begin position="389"/>
        <end position="408"/>
    </location>
</feature>
<dbReference type="OrthoDB" id="9803985at2"/>
<feature type="domain" description="Major facilitator superfamily (MFS) profile" evidence="5">
    <location>
        <begin position="25"/>
        <end position="412"/>
    </location>
</feature>
<accession>A0A1H7RAK2</accession>
<reference evidence="6 7" key="1">
    <citation type="submission" date="2016-10" db="EMBL/GenBank/DDBJ databases">
        <authorList>
            <person name="de Groot N.N."/>
        </authorList>
    </citation>
    <scope>NUCLEOTIDE SEQUENCE [LARGE SCALE GENOMIC DNA]</scope>
    <source>
        <strain evidence="6 7">Nv1</strain>
    </source>
</reference>
<evidence type="ECO:0000256" key="2">
    <source>
        <dbReference type="ARBA" id="ARBA00022989"/>
    </source>
</evidence>
<dbReference type="InterPro" id="IPR011701">
    <property type="entry name" value="MFS"/>
</dbReference>
<keyword evidence="7" id="KW-1185">Reference proteome</keyword>
<dbReference type="Proteomes" id="UP000198620">
    <property type="component" value="Unassembled WGS sequence"/>
</dbReference>
<keyword evidence="1 4" id="KW-0812">Transmembrane</keyword>
<gene>
    <name evidence="6" type="ORF">SAMN05216387_1168</name>
</gene>
<feature type="transmembrane region" description="Helical" evidence="4">
    <location>
        <begin position="186"/>
        <end position="204"/>
    </location>
</feature>
<dbReference type="CDD" id="cd17370">
    <property type="entry name" value="MFS_MJ1317_like"/>
    <property type="match status" value="1"/>
</dbReference>
<dbReference type="STRING" id="1233.SAMN05216387_1168"/>
<feature type="transmembrane region" description="Helical" evidence="4">
    <location>
        <begin position="295"/>
        <end position="316"/>
    </location>
</feature>
<dbReference type="Pfam" id="PF07690">
    <property type="entry name" value="MFS_1"/>
    <property type="match status" value="1"/>
</dbReference>
<dbReference type="PANTHER" id="PTHR23518:SF2">
    <property type="entry name" value="MAJOR FACILITATOR SUPERFAMILY TRANSPORTER"/>
    <property type="match status" value="1"/>
</dbReference>
<keyword evidence="2 4" id="KW-1133">Transmembrane helix</keyword>
<dbReference type="EMBL" id="FOBH01000016">
    <property type="protein sequence ID" value="SEL57169.1"/>
    <property type="molecule type" value="Genomic_DNA"/>
</dbReference>
<dbReference type="InterPro" id="IPR036259">
    <property type="entry name" value="MFS_trans_sf"/>
</dbReference>
<dbReference type="PANTHER" id="PTHR23518">
    <property type="entry name" value="C-METHYLTRANSFERASE"/>
    <property type="match status" value="1"/>
</dbReference>
<protein>
    <submittedName>
        <fullName evidence="6">Nitrate/nitrite transporter NarK</fullName>
    </submittedName>
</protein>
<dbReference type="AlphaFoldDB" id="A0A1H7RAK2"/>
<evidence type="ECO:0000256" key="1">
    <source>
        <dbReference type="ARBA" id="ARBA00022692"/>
    </source>
</evidence>
<evidence type="ECO:0000259" key="5">
    <source>
        <dbReference type="PROSITE" id="PS50850"/>
    </source>
</evidence>
<evidence type="ECO:0000256" key="3">
    <source>
        <dbReference type="ARBA" id="ARBA00023136"/>
    </source>
</evidence>
<dbReference type="RefSeq" id="WP_090829489.1">
    <property type="nucleotide sequence ID" value="NZ_FOBH01000016.1"/>
</dbReference>
<evidence type="ECO:0000256" key="4">
    <source>
        <dbReference type="SAM" id="Phobius"/>
    </source>
</evidence>
<dbReference type="SUPFAM" id="SSF103473">
    <property type="entry name" value="MFS general substrate transporter"/>
    <property type="match status" value="1"/>
</dbReference>
<keyword evidence="3 4" id="KW-0472">Membrane</keyword>
<feature type="transmembrane region" description="Helical" evidence="4">
    <location>
        <begin position="265"/>
        <end position="283"/>
    </location>
</feature>